<accession>A0A2P2PP14</accession>
<evidence type="ECO:0000313" key="1">
    <source>
        <dbReference type="EMBL" id="MBX56445.1"/>
    </source>
</evidence>
<sequence>MIFRTHTHIYIFNHFSAGTEQVYRLRATQRNVRGLTLHRFEAIEITMLPKMRQIYNPSIHETFCIHIRYIT</sequence>
<proteinExistence type="predicted"/>
<dbReference type="AlphaFoldDB" id="A0A2P2PP14"/>
<protein>
    <submittedName>
        <fullName evidence="1">Uncharacterized protein</fullName>
    </submittedName>
</protein>
<name>A0A2P2PP14_RHIMU</name>
<reference evidence="1" key="1">
    <citation type="submission" date="2018-02" db="EMBL/GenBank/DDBJ databases">
        <title>Rhizophora mucronata_Transcriptome.</title>
        <authorList>
            <person name="Meera S.P."/>
            <person name="Sreeshan A."/>
            <person name="Augustine A."/>
        </authorList>
    </citation>
    <scope>NUCLEOTIDE SEQUENCE</scope>
    <source>
        <tissue evidence="1">Leaf</tissue>
    </source>
</reference>
<organism evidence="1">
    <name type="scientific">Rhizophora mucronata</name>
    <name type="common">Asiatic mangrove</name>
    <dbReference type="NCBI Taxonomy" id="61149"/>
    <lineage>
        <taxon>Eukaryota</taxon>
        <taxon>Viridiplantae</taxon>
        <taxon>Streptophyta</taxon>
        <taxon>Embryophyta</taxon>
        <taxon>Tracheophyta</taxon>
        <taxon>Spermatophyta</taxon>
        <taxon>Magnoliopsida</taxon>
        <taxon>eudicotyledons</taxon>
        <taxon>Gunneridae</taxon>
        <taxon>Pentapetalae</taxon>
        <taxon>rosids</taxon>
        <taxon>fabids</taxon>
        <taxon>Malpighiales</taxon>
        <taxon>Rhizophoraceae</taxon>
        <taxon>Rhizophora</taxon>
    </lineage>
</organism>
<dbReference type="EMBL" id="GGEC01075961">
    <property type="protein sequence ID" value="MBX56445.1"/>
    <property type="molecule type" value="Transcribed_RNA"/>
</dbReference>